<comment type="cofactor">
    <cofactor evidence="10">
        <name>Zn(2+)</name>
        <dbReference type="ChEBI" id="CHEBI:29105"/>
    </cofactor>
    <text evidence="10">Binds 1 zinc ion per subunit.</text>
</comment>
<keyword evidence="6 9" id="KW-0482">Metalloprotease</keyword>
<evidence type="ECO:0000256" key="6">
    <source>
        <dbReference type="ARBA" id="ARBA00023049"/>
    </source>
</evidence>
<feature type="binding site" evidence="10">
    <location>
        <position position="270"/>
    </location>
    <ligand>
        <name>Zn(2+)</name>
        <dbReference type="ChEBI" id="CHEBI:29105"/>
        <note>catalytic</note>
    </ligand>
</feature>
<dbReference type="CDD" id="cd06460">
    <property type="entry name" value="M32_Taq"/>
    <property type="match status" value="1"/>
</dbReference>
<feature type="binding site" evidence="10">
    <location>
        <position position="300"/>
    </location>
    <ligand>
        <name>Zn(2+)</name>
        <dbReference type="ChEBI" id="CHEBI:29105"/>
        <note>catalytic</note>
    </ligand>
</feature>
<evidence type="ECO:0000313" key="13">
    <source>
        <dbReference type="Proteomes" id="UP000265715"/>
    </source>
</evidence>
<dbReference type="AlphaFoldDB" id="A0A399EFG1"/>
<keyword evidence="1 9" id="KW-0121">Carboxypeptidase</keyword>
<evidence type="ECO:0000256" key="3">
    <source>
        <dbReference type="ARBA" id="ARBA00022723"/>
    </source>
</evidence>
<comment type="catalytic activity">
    <reaction evidence="7 9">
        <text>Release of a C-terminal amino acid with broad specificity, except for -Pro.</text>
        <dbReference type="EC" id="3.4.17.19"/>
    </reaction>
</comment>
<evidence type="ECO:0000256" key="10">
    <source>
        <dbReference type="PIRSR" id="PIRSR006615-1"/>
    </source>
</evidence>
<dbReference type="EC" id="3.4.17.19" evidence="9"/>
<keyword evidence="2 9" id="KW-0645">Protease</keyword>
<evidence type="ECO:0000256" key="4">
    <source>
        <dbReference type="ARBA" id="ARBA00022801"/>
    </source>
</evidence>
<comment type="caution">
    <text evidence="12">The sequence shown here is derived from an EMBL/GenBank/DDBJ whole genome shotgun (WGS) entry which is preliminary data.</text>
</comment>
<dbReference type="SUPFAM" id="SSF55486">
    <property type="entry name" value="Metalloproteases ('zincins'), catalytic domain"/>
    <property type="match status" value="1"/>
</dbReference>
<protein>
    <recommendedName>
        <fullName evidence="9">Metal-dependent carboxypeptidase</fullName>
        <ecNumber evidence="9">3.4.17.19</ecNumber>
    </recommendedName>
</protein>
<evidence type="ECO:0000256" key="2">
    <source>
        <dbReference type="ARBA" id="ARBA00022670"/>
    </source>
</evidence>
<dbReference type="GO" id="GO:0006508">
    <property type="term" value="P:proteolysis"/>
    <property type="evidence" value="ECO:0007669"/>
    <property type="project" value="UniProtKB-UniRule"/>
</dbReference>
<keyword evidence="4 9" id="KW-0378">Hydrolase</keyword>
<dbReference type="Pfam" id="PF02074">
    <property type="entry name" value="Peptidase_M32"/>
    <property type="match status" value="1"/>
</dbReference>
<dbReference type="EMBL" id="QXDL01000152">
    <property type="protein sequence ID" value="RIH81760.1"/>
    <property type="molecule type" value="Genomic_DNA"/>
</dbReference>
<comment type="function">
    <text evidence="9">Broad specificity carboxypetidase that releases amino acids sequentially from the C-terminus, including neutral, aromatic, polar and basic residues.</text>
</comment>
<feature type="binding site" evidence="10">
    <location>
        <position position="274"/>
    </location>
    <ligand>
        <name>Zn(2+)</name>
        <dbReference type="ChEBI" id="CHEBI:29105"/>
        <note>catalytic</note>
    </ligand>
</feature>
<dbReference type="PANTHER" id="PTHR34217">
    <property type="entry name" value="METAL-DEPENDENT CARBOXYPEPTIDASE"/>
    <property type="match status" value="1"/>
</dbReference>
<keyword evidence="13" id="KW-1185">Reference proteome</keyword>
<name>A0A399EFG1_9DEIN</name>
<dbReference type="PRINTS" id="PR00998">
    <property type="entry name" value="CRBOXYPTASET"/>
</dbReference>
<reference evidence="12 13" key="1">
    <citation type="submission" date="2018-08" db="EMBL/GenBank/DDBJ databases">
        <title>Meiothermus terrae DSM 26712 genome sequencing project.</title>
        <authorList>
            <person name="Da Costa M.S."/>
            <person name="Albuquerque L."/>
            <person name="Raposo P."/>
            <person name="Froufe H.J.C."/>
            <person name="Barroso C.S."/>
            <person name="Egas C."/>
        </authorList>
    </citation>
    <scope>NUCLEOTIDE SEQUENCE [LARGE SCALE GENOMIC DNA]</scope>
    <source>
        <strain evidence="12 13">DSM 26712</strain>
    </source>
</reference>
<dbReference type="FunFam" id="1.10.1370.30:FF:000003">
    <property type="entry name" value="Thermostable carboxypeptidase 1"/>
    <property type="match status" value="1"/>
</dbReference>
<dbReference type="GO" id="GO:0004181">
    <property type="term" value="F:metallocarboxypeptidase activity"/>
    <property type="evidence" value="ECO:0007669"/>
    <property type="project" value="UniProtKB-UniRule"/>
</dbReference>
<proteinExistence type="inferred from homology"/>
<evidence type="ECO:0000256" key="11">
    <source>
        <dbReference type="PIRSR" id="PIRSR006615-2"/>
    </source>
</evidence>
<dbReference type="PIRSF" id="PIRSF006615">
    <property type="entry name" value="Zn_crbxpep_Taq"/>
    <property type="match status" value="1"/>
</dbReference>
<evidence type="ECO:0000256" key="5">
    <source>
        <dbReference type="ARBA" id="ARBA00022833"/>
    </source>
</evidence>
<sequence length="505" mass="57627">MGGMTAREAYAWLENHSKESAYLGAFGALAGWDQAAYTPRKGHAHRAKMQGTLARLLHQRATDPRIGEMLAVVEGSELVADPASVEAVNVREWRRSFDQQTKIPERLAVELAQATAEGQAVWEEARPKNDWEGFEPVLRRIFELTREVADALGYEKERYDALLDQYEPGATAAQLEPVFKRVREATVELLQRLEHAPRRPDVSIVHRHFPRAAQEAFAKEVIARLGFDLEAGRLDPVAHPFMMGIGPGDVRLTTRYFEDHFNPAFFGTVHEMGHGVYGQGLLPEHYGTPMGQEISLGIHESQSRTWENLVGRSLGFWRYFWPLAQQHFESLRDVRLEDFHFAVNKVEPSLIRVEADEVTYNLHIMIRFELELALLRGDLSLADAPAAWDEKYREYLGVCSPTLADGVMQDVHWSAGLIGYFPTYSLGNLYAAQFFRQAEKELGALEPQFERGEFAPFLDWTRRRIHHQGSRYWPRDLLKNVTGEDLNPEYLVRYLGDKFSALYGV</sequence>
<keyword evidence="5 10" id="KW-0862">Zinc</keyword>
<dbReference type="InterPro" id="IPR001333">
    <property type="entry name" value="Peptidase_M32_Taq"/>
</dbReference>
<dbReference type="PROSITE" id="PS52034">
    <property type="entry name" value="PEPTIDASE_M32"/>
    <property type="match status" value="1"/>
</dbReference>
<dbReference type="Proteomes" id="UP000265715">
    <property type="component" value="Unassembled WGS sequence"/>
</dbReference>
<feature type="active site" description="Proton donor/acceptor" evidence="11">
    <location>
        <position position="271"/>
    </location>
</feature>
<dbReference type="PANTHER" id="PTHR34217:SF1">
    <property type="entry name" value="CARBOXYPEPTIDASE 1"/>
    <property type="match status" value="1"/>
</dbReference>
<gene>
    <name evidence="12" type="ORF">Mterra_02987</name>
</gene>
<dbReference type="GO" id="GO:0008270">
    <property type="term" value="F:zinc ion binding"/>
    <property type="evidence" value="ECO:0007669"/>
    <property type="project" value="UniProtKB-ARBA"/>
</dbReference>
<keyword evidence="3 9" id="KW-0479">Metal-binding</keyword>
<evidence type="ECO:0000256" key="8">
    <source>
        <dbReference type="ARBA" id="ARBA00061580"/>
    </source>
</evidence>
<evidence type="ECO:0000256" key="7">
    <source>
        <dbReference type="ARBA" id="ARBA00052755"/>
    </source>
</evidence>
<accession>A0A399EFG1</accession>
<evidence type="ECO:0000256" key="9">
    <source>
        <dbReference type="PIRNR" id="PIRNR006615"/>
    </source>
</evidence>
<evidence type="ECO:0000313" key="12">
    <source>
        <dbReference type="EMBL" id="RIH81760.1"/>
    </source>
</evidence>
<organism evidence="12 13">
    <name type="scientific">Calidithermus terrae</name>
    <dbReference type="NCBI Taxonomy" id="1408545"/>
    <lineage>
        <taxon>Bacteria</taxon>
        <taxon>Thermotogati</taxon>
        <taxon>Deinococcota</taxon>
        <taxon>Deinococci</taxon>
        <taxon>Thermales</taxon>
        <taxon>Thermaceae</taxon>
        <taxon>Calidithermus</taxon>
    </lineage>
</organism>
<evidence type="ECO:0000256" key="1">
    <source>
        <dbReference type="ARBA" id="ARBA00022645"/>
    </source>
</evidence>
<comment type="similarity">
    <text evidence="8 9">Belongs to the peptidase M32 family.</text>
</comment>
<dbReference type="Gene3D" id="1.10.1370.30">
    <property type="match status" value="1"/>
</dbReference>